<dbReference type="InterPro" id="IPR032861">
    <property type="entry name" value="TAXi_N"/>
</dbReference>
<dbReference type="Proteomes" id="UP000228380">
    <property type="component" value="Unplaced"/>
</dbReference>
<keyword evidence="3" id="KW-0378">Hydrolase</keyword>
<dbReference type="OrthoDB" id="1107592at2759"/>
<keyword evidence="5" id="KW-1185">Reference proteome</keyword>
<dbReference type="KEGG" id="pda:103706121"/>
<dbReference type="RefSeq" id="XP_008788349.2">
    <property type="nucleotide sequence ID" value="XM_008790127.2"/>
</dbReference>
<protein>
    <submittedName>
        <fullName evidence="6">Probable aspartic protease At2g35615</fullName>
    </submittedName>
</protein>
<dbReference type="GeneID" id="103706121"/>
<proteinExistence type="inferred from homology"/>
<evidence type="ECO:0000313" key="6">
    <source>
        <dbReference type="RefSeq" id="XP_008788349.2"/>
    </source>
</evidence>
<gene>
    <name evidence="6" type="primary">LOC103706121</name>
</gene>
<keyword evidence="2 6" id="KW-0645">Protease</keyword>
<dbReference type="GO" id="GO:0005576">
    <property type="term" value="C:extracellular region"/>
    <property type="evidence" value="ECO:0007669"/>
    <property type="project" value="TreeGrafter"/>
</dbReference>
<evidence type="ECO:0000313" key="5">
    <source>
        <dbReference type="Proteomes" id="UP000228380"/>
    </source>
</evidence>
<dbReference type="Gene3D" id="2.40.70.10">
    <property type="entry name" value="Acid Proteases"/>
    <property type="match status" value="1"/>
</dbReference>
<dbReference type="Pfam" id="PF14543">
    <property type="entry name" value="TAXi_N"/>
    <property type="match status" value="1"/>
</dbReference>
<dbReference type="GO" id="GO:0006508">
    <property type="term" value="P:proteolysis"/>
    <property type="evidence" value="ECO:0007669"/>
    <property type="project" value="UniProtKB-KW"/>
</dbReference>
<dbReference type="GO" id="GO:0008233">
    <property type="term" value="F:peptidase activity"/>
    <property type="evidence" value="ECO:0007669"/>
    <property type="project" value="UniProtKB-KW"/>
</dbReference>
<evidence type="ECO:0000256" key="1">
    <source>
        <dbReference type="ARBA" id="ARBA00007447"/>
    </source>
</evidence>
<dbReference type="PANTHER" id="PTHR47967:SF128">
    <property type="entry name" value="ASPARTIC PROTEINASE CDR1-LIKE"/>
    <property type="match status" value="1"/>
</dbReference>
<dbReference type="InterPro" id="IPR033121">
    <property type="entry name" value="PEPTIDASE_A1"/>
</dbReference>
<evidence type="ECO:0000259" key="4">
    <source>
        <dbReference type="PROSITE" id="PS51767"/>
    </source>
</evidence>
<evidence type="ECO:0000256" key="2">
    <source>
        <dbReference type="ARBA" id="ARBA00022670"/>
    </source>
</evidence>
<evidence type="ECO:0000256" key="3">
    <source>
        <dbReference type="ARBA" id="ARBA00022801"/>
    </source>
</evidence>
<accession>A0A8B7BZ48</accession>
<reference evidence="6" key="1">
    <citation type="submission" date="2025-08" db="UniProtKB">
        <authorList>
            <consortium name="RefSeq"/>
        </authorList>
    </citation>
    <scope>IDENTIFICATION</scope>
    <source>
        <tissue evidence="6">Young leaves</tissue>
    </source>
</reference>
<sequence length="310" mass="34063">MALSLLPASTKFFLFFLFFLFLVVLPSLSYQQSIRLIHRDSFESPLFDSTTTTAEKWRRVHRRSVAYRDYFQAALEGLSNSLMSLAAEDDEASFDQVGGEYLMEFVIGTPPVPVTAMLDVPGDFKWTQCEPCPGCKPSLGPLYDPSKSSTSTMNSCWSNRCSQLLNWRCDNKNSCKYIKSSGNNSQATGLLMTDVFTINGICYEGISFGCGSDNSFSTKLAPARVGLIGSTFGLLFGFNMKYRIPHTFSHCFKNWDKSTSGKTSSILHLGADARLKGTGSAPLTRCEASRATLGAEVVCGDRQADAAEPH</sequence>
<feature type="domain" description="Peptidase A1" evidence="4">
    <location>
        <begin position="101"/>
        <end position="310"/>
    </location>
</feature>
<comment type="similarity">
    <text evidence="1">Belongs to the peptidase A1 family.</text>
</comment>
<dbReference type="InterPro" id="IPR051708">
    <property type="entry name" value="Plant_Aspart_Prot_A1"/>
</dbReference>
<dbReference type="AlphaFoldDB" id="A0A8B7BZ48"/>
<dbReference type="PANTHER" id="PTHR47967">
    <property type="entry name" value="OS07G0603500 PROTEIN-RELATED"/>
    <property type="match status" value="1"/>
</dbReference>
<dbReference type="InterPro" id="IPR021109">
    <property type="entry name" value="Peptidase_aspartic_dom_sf"/>
</dbReference>
<dbReference type="PROSITE" id="PS51767">
    <property type="entry name" value="PEPTIDASE_A1"/>
    <property type="match status" value="1"/>
</dbReference>
<organism evidence="5 6">
    <name type="scientific">Phoenix dactylifera</name>
    <name type="common">Date palm</name>
    <dbReference type="NCBI Taxonomy" id="42345"/>
    <lineage>
        <taxon>Eukaryota</taxon>
        <taxon>Viridiplantae</taxon>
        <taxon>Streptophyta</taxon>
        <taxon>Embryophyta</taxon>
        <taxon>Tracheophyta</taxon>
        <taxon>Spermatophyta</taxon>
        <taxon>Magnoliopsida</taxon>
        <taxon>Liliopsida</taxon>
        <taxon>Arecaceae</taxon>
        <taxon>Coryphoideae</taxon>
        <taxon>Phoeniceae</taxon>
        <taxon>Phoenix</taxon>
    </lineage>
</organism>
<dbReference type="SUPFAM" id="SSF50630">
    <property type="entry name" value="Acid proteases"/>
    <property type="match status" value="1"/>
</dbReference>
<name>A0A8B7BZ48_PHODC</name>